<protein>
    <submittedName>
        <fullName evidence="1">Uncharacterized protein</fullName>
    </submittedName>
</protein>
<dbReference type="AlphaFoldDB" id="A0A645GP94"/>
<sequence length="156" mass="17451">MGTDKAGDIDLVEFSFADDECRLSWNEGATRNTIVCGMDGKTRQSTVRLAGFTLTADSTAAWENENTLTVWTRPLESICQRRLRFEFIGNKVCFKPSSMPDSRCMLEYVSRRIKIYVKNPLLVKLGEKAVLGSLNIVEPTHKGAFVPARAKRETSA</sequence>
<reference evidence="1" key="1">
    <citation type="submission" date="2019-08" db="EMBL/GenBank/DDBJ databases">
        <authorList>
            <person name="Kucharzyk K."/>
            <person name="Murdoch R.W."/>
            <person name="Higgins S."/>
            <person name="Loffler F."/>
        </authorList>
    </citation>
    <scope>NUCLEOTIDE SEQUENCE</scope>
</reference>
<organism evidence="1">
    <name type="scientific">bioreactor metagenome</name>
    <dbReference type="NCBI Taxonomy" id="1076179"/>
    <lineage>
        <taxon>unclassified sequences</taxon>
        <taxon>metagenomes</taxon>
        <taxon>ecological metagenomes</taxon>
    </lineage>
</organism>
<evidence type="ECO:0000313" key="1">
    <source>
        <dbReference type="EMBL" id="MPN28006.1"/>
    </source>
</evidence>
<proteinExistence type="predicted"/>
<name>A0A645GP94_9ZZZZ</name>
<dbReference type="EMBL" id="VSSQ01078110">
    <property type="protein sequence ID" value="MPN28006.1"/>
    <property type="molecule type" value="Genomic_DNA"/>
</dbReference>
<accession>A0A645GP94</accession>
<comment type="caution">
    <text evidence="1">The sequence shown here is derived from an EMBL/GenBank/DDBJ whole genome shotgun (WGS) entry which is preliminary data.</text>
</comment>
<gene>
    <name evidence="1" type="ORF">SDC9_175440</name>
</gene>